<proteinExistence type="predicted"/>
<dbReference type="RefSeq" id="WP_145217527.1">
    <property type="nucleotide sequence ID" value="NZ_CP036269.1"/>
</dbReference>
<dbReference type="OrthoDB" id="127333at2"/>
<evidence type="ECO:0000313" key="2">
    <source>
        <dbReference type="Proteomes" id="UP000317171"/>
    </source>
</evidence>
<evidence type="ECO:0000313" key="1">
    <source>
        <dbReference type="EMBL" id="QDT43144.1"/>
    </source>
</evidence>
<dbReference type="KEGG" id="gaz:Pan241w_32430"/>
<dbReference type="EMBL" id="CP036269">
    <property type="protein sequence ID" value="QDT43144.1"/>
    <property type="molecule type" value="Genomic_DNA"/>
</dbReference>
<evidence type="ECO:0008006" key="3">
    <source>
        <dbReference type="Google" id="ProtNLM"/>
    </source>
</evidence>
<organism evidence="1 2">
    <name type="scientific">Gimesia alba</name>
    <dbReference type="NCBI Taxonomy" id="2527973"/>
    <lineage>
        <taxon>Bacteria</taxon>
        <taxon>Pseudomonadati</taxon>
        <taxon>Planctomycetota</taxon>
        <taxon>Planctomycetia</taxon>
        <taxon>Planctomycetales</taxon>
        <taxon>Planctomycetaceae</taxon>
        <taxon>Gimesia</taxon>
    </lineage>
</organism>
<protein>
    <recommendedName>
        <fullName evidence="3">DUF1501 domain-containing protein</fullName>
    </recommendedName>
</protein>
<dbReference type="InterPro" id="IPR010869">
    <property type="entry name" value="DUF1501"/>
</dbReference>
<accession>A0A517RGY8</accession>
<dbReference type="AlphaFoldDB" id="A0A517RGY8"/>
<dbReference type="Gene3D" id="3.40.720.10">
    <property type="entry name" value="Alkaline Phosphatase, subunit A"/>
    <property type="match status" value="1"/>
</dbReference>
<gene>
    <name evidence="1" type="ORF">Pan241w_32430</name>
</gene>
<reference evidence="1 2" key="1">
    <citation type="submission" date="2019-02" db="EMBL/GenBank/DDBJ databases">
        <title>Deep-cultivation of Planctomycetes and their phenomic and genomic characterization uncovers novel biology.</title>
        <authorList>
            <person name="Wiegand S."/>
            <person name="Jogler M."/>
            <person name="Boedeker C."/>
            <person name="Pinto D."/>
            <person name="Vollmers J."/>
            <person name="Rivas-Marin E."/>
            <person name="Kohn T."/>
            <person name="Peeters S.H."/>
            <person name="Heuer A."/>
            <person name="Rast P."/>
            <person name="Oberbeckmann S."/>
            <person name="Bunk B."/>
            <person name="Jeske O."/>
            <person name="Meyerdierks A."/>
            <person name="Storesund J.E."/>
            <person name="Kallscheuer N."/>
            <person name="Luecker S."/>
            <person name="Lage O.M."/>
            <person name="Pohl T."/>
            <person name="Merkel B.J."/>
            <person name="Hornburger P."/>
            <person name="Mueller R.-W."/>
            <person name="Bruemmer F."/>
            <person name="Labrenz M."/>
            <person name="Spormann A.M."/>
            <person name="Op den Camp H."/>
            <person name="Overmann J."/>
            <person name="Amann R."/>
            <person name="Jetten M.S.M."/>
            <person name="Mascher T."/>
            <person name="Medema M.H."/>
            <person name="Devos D.P."/>
            <person name="Kaster A.-K."/>
            <person name="Ovreas L."/>
            <person name="Rohde M."/>
            <person name="Galperin M.Y."/>
            <person name="Jogler C."/>
        </authorList>
    </citation>
    <scope>NUCLEOTIDE SEQUENCE [LARGE SCALE GENOMIC DNA]</scope>
    <source>
        <strain evidence="1 2">Pan241w</strain>
    </source>
</reference>
<keyword evidence="2" id="KW-1185">Reference proteome</keyword>
<dbReference type="PANTHER" id="PTHR43737:SF1">
    <property type="entry name" value="DUF1501 DOMAIN-CONTAINING PROTEIN"/>
    <property type="match status" value="1"/>
</dbReference>
<dbReference type="PANTHER" id="PTHR43737">
    <property type="entry name" value="BLL7424 PROTEIN"/>
    <property type="match status" value="1"/>
</dbReference>
<name>A0A517RGY8_9PLAN</name>
<dbReference type="Proteomes" id="UP000317171">
    <property type="component" value="Chromosome"/>
</dbReference>
<dbReference type="Pfam" id="PF07394">
    <property type="entry name" value="DUF1501"/>
    <property type="match status" value="1"/>
</dbReference>
<sequence>MLSFLSAQDQQCHTRSRREFLRIGALGLTGLSLADLLRAEEKAGIRSSNKAIINVHLDGGPPHMDMIDLKPEAPVEIRGEFQPISTSVTGVQICELMPRLAAHADQFAFVRSLVGSAGAHDAFQTQSGFKKKDMLAVGGRPALGSVISRLKGSPQDLSPPFVDIMQGRGLVRNSARPGFLGPAYQPFRPDISDLFQRQLEKGMQGELKRLGADHQVSLKLNPSLSMERLENRTTLLSELDTIRRKVDASGMMDAMDRFSQQAVSILTSGRLADAMDLTLEDPATLARYTPTTQNDSSRFYTSEGPDAVKKFLLARRLVEAGVRCVSISISDFDTHSSNFKRMRQLLPLVDHGLTTLVADLKERGMLDDVTIVAWGEFGRTPRINSKKGGRDHWPRVGPAILAGGGMQTGQVIGKTDRTASAVIERPVHYKDIFATLYHNLGIDPHAITLTDPRGRPQYLLDAGTRLRELV</sequence>
<dbReference type="InterPro" id="IPR017850">
    <property type="entry name" value="Alkaline_phosphatase_core_sf"/>
</dbReference>
<dbReference type="SUPFAM" id="SSF53649">
    <property type="entry name" value="Alkaline phosphatase-like"/>
    <property type="match status" value="1"/>
</dbReference>